<dbReference type="SUPFAM" id="SSF49899">
    <property type="entry name" value="Concanavalin A-like lectins/glucanases"/>
    <property type="match status" value="1"/>
</dbReference>
<dbReference type="PANTHER" id="PTHR42812:SF12">
    <property type="entry name" value="BETA-XYLOSIDASE-RELATED"/>
    <property type="match status" value="1"/>
</dbReference>
<dbReference type="InterPro" id="IPR006710">
    <property type="entry name" value="Glyco_hydro_43"/>
</dbReference>
<evidence type="ECO:0000256" key="6">
    <source>
        <dbReference type="RuleBase" id="RU361187"/>
    </source>
</evidence>
<keyword evidence="3 6" id="KW-0326">Glycosidase</keyword>
<protein>
    <submittedName>
        <fullName evidence="8">Alpha-N-arabinofuranosidase</fullName>
    </submittedName>
</protein>
<dbReference type="InterPro" id="IPR013320">
    <property type="entry name" value="ConA-like_dom_sf"/>
</dbReference>
<feature type="domain" description="Beta-xylosidase C-terminal Concanavalin A-like" evidence="7">
    <location>
        <begin position="314"/>
        <end position="506"/>
    </location>
</feature>
<feature type="site" description="Important for catalytic activity, responsible for pKa modulation of the active site Glu and correct orientation of both the proton donor and substrate" evidence="5">
    <location>
        <position position="124"/>
    </location>
</feature>
<evidence type="ECO:0000256" key="1">
    <source>
        <dbReference type="ARBA" id="ARBA00009865"/>
    </source>
</evidence>
<dbReference type="InterPro" id="IPR023296">
    <property type="entry name" value="Glyco_hydro_beta-prop_sf"/>
</dbReference>
<dbReference type="Gene3D" id="2.115.10.20">
    <property type="entry name" value="Glycosyl hydrolase domain, family 43"/>
    <property type="match status" value="1"/>
</dbReference>
<evidence type="ECO:0000256" key="2">
    <source>
        <dbReference type="ARBA" id="ARBA00022801"/>
    </source>
</evidence>
<dbReference type="GO" id="GO:0005975">
    <property type="term" value="P:carbohydrate metabolic process"/>
    <property type="evidence" value="ECO:0007669"/>
    <property type="project" value="InterPro"/>
</dbReference>
<dbReference type="AlphaFoldDB" id="A0A368YBC0"/>
<evidence type="ECO:0000256" key="3">
    <source>
        <dbReference type="ARBA" id="ARBA00023295"/>
    </source>
</evidence>
<dbReference type="InterPro" id="IPR041542">
    <property type="entry name" value="GH43_C2"/>
</dbReference>
<dbReference type="Proteomes" id="UP000252585">
    <property type="component" value="Unassembled WGS sequence"/>
</dbReference>
<dbReference type="EMBL" id="QPJJ01000002">
    <property type="protein sequence ID" value="RCW76999.1"/>
    <property type="molecule type" value="Genomic_DNA"/>
</dbReference>
<evidence type="ECO:0000313" key="8">
    <source>
        <dbReference type="EMBL" id="RCW76999.1"/>
    </source>
</evidence>
<dbReference type="PANTHER" id="PTHR42812">
    <property type="entry name" value="BETA-XYLOSIDASE"/>
    <property type="match status" value="1"/>
</dbReference>
<evidence type="ECO:0000313" key="9">
    <source>
        <dbReference type="Proteomes" id="UP000252585"/>
    </source>
</evidence>
<gene>
    <name evidence="8" type="ORF">DFR57_102274</name>
</gene>
<dbReference type="Gene3D" id="2.60.120.200">
    <property type="match status" value="1"/>
</dbReference>
<comment type="similarity">
    <text evidence="1 6">Belongs to the glycosyl hydrolase 43 family.</text>
</comment>
<evidence type="ECO:0000259" key="7">
    <source>
        <dbReference type="Pfam" id="PF17851"/>
    </source>
</evidence>
<sequence length="511" mass="57274">MNYKNPVLKGFHPDPSVCKVGGDYYLVTSSFEYFPGIPIFHSKNLVDWEQIGHVLTRESQLPLKRLHSYTVSQGIYAPTIRHHKGRFYIIALNVTTQKNFYVWADRAEGPWSEPVTIDGFAGFDPSLFFDDDGKVYLTASAFPGFGPEGILQAELDIESGQLVSESKLIWEGTGGSSPEGPHLYKINDWYYLLVAEGGTEYGHMVTIARSRNANGQFESSPDNPILSNRSTKLTIQATGHADLIEATDGSWWAVFLGFRPVKSTKVHHLGRETNLAPVEWSEEGWPIIGENGRAKVEHDSKLLPLGNPTPWQQKEEFDNDSLSPVWNFYRNPQKNSWSLTEKKGALTLHGQACSLNDLESPAFIGRRQQHFNCEVSTLMEFIPRNEGEEAGLTIFMNENHHYEIAKTLKDGKSILLFRRCVGSLWKVEKELEYDDSSVVLTVKATAMDFAFSFTKTNGEMELFGRGETSLLSTQVAGGFTGLYFAMYATGNGKVSTAPAHFEYFDYIPGDE</sequence>
<dbReference type="SUPFAM" id="SSF75005">
    <property type="entry name" value="Arabinanase/levansucrase/invertase"/>
    <property type="match status" value="1"/>
</dbReference>
<comment type="caution">
    <text evidence="8">The sequence shown here is derived from an EMBL/GenBank/DDBJ whole genome shotgun (WGS) entry which is preliminary data.</text>
</comment>
<dbReference type="InterPro" id="IPR051795">
    <property type="entry name" value="Glycosyl_Hydrlase_43"/>
</dbReference>
<evidence type="ECO:0000256" key="5">
    <source>
        <dbReference type="PIRSR" id="PIRSR606710-2"/>
    </source>
</evidence>
<evidence type="ECO:0000256" key="4">
    <source>
        <dbReference type="PIRSR" id="PIRSR606710-1"/>
    </source>
</evidence>
<reference evidence="8 9" key="1">
    <citation type="submission" date="2018-07" db="EMBL/GenBank/DDBJ databases">
        <title>Genomic Encyclopedia of Type Strains, Phase IV (KMG-IV): sequencing the most valuable type-strain genomes for metagenomic binning, comparative biology and taxonomic classification.</title>
        <authorList>
            <person name="Goeker M."/>
        </authorList>
    </citation>
    <scope>NUCLEOTIDE SEQUENCE [LARGE SCALE GENOMIC DNA]</scope>
    <source>
        <strain evidence="8 9">DSM 27696</strain>
    </source>
</reference>
<accession>A0A368YBC0</accession>
<feature type="active site" description="Proton acceptor" evidence="4">
    <location>
        <position position="14"/>
    </location>
</feature>
<keyword evidence="2 6" id="KW-0378">Hydrolase</keyword>
<name>A0A368YBC0_9BACI</name>
<dbReference type="RefSeq" id="WP_114351756.1">
    <property type="nucleotide sequence ID" value="NZ_QPJJ01000002.1"/>
</dbReference>
<proteinExistence type="inferred from homology"/>
<organism evidence="8 9">
    <name type="scientific">Saliterribacillus persicus</name>
    <dbReference type="NCBI Taxonomy" id="930114"/>
    <lineage>
        <taxon>Bacteria</taxon>
        <taxon>Bacillati</taxon>
        <taxon>Bacillota</taxon>
        <taxon>Bacilli</taxon>
        <taxon>Bacillales</taxon>
        <taxon>Bacillaceae</taxon>
        <taxon>Saliterribacillus</taxon>
    </lineage>
</organism>
<dbReference type="Pfam" id="PF04616">
    <property type="entry name" value="Glyco_hydro_43"/>
    <property type="match status" value="1"/>
</dbReference>
<dbReference type="GO" id="GO:0004553">
    <property type="term" value="F:hydrolase activity, hydrolyzing O-glycosyl compounds"/>
    <property type="evidence" value="ECO:0007669"/>
    <property type="project" value="InterPro"/>
</dbReference>
<dbReference type="OrthoDB" id="9801455at2"/>
<dbReference type="Pfam" id="PF17851">
    <property type="entry name" value="GH43_C2"/>
    <property type="match status" value="1"/>
</dbReference>
<feature type="active site" description="Proton donor" evidence="4">
    <location>
        <position position="179"/>
    </location>
</feature>
<dbReference type="CDD" id="cd18617">
    <property type="entry name" value="GH43_XynB-like"/>
    <property type="match status" value="1"/>
</dbReference>
<keyword evidence="9" id="KW-1185">Reference proteome</keyword>